<dbReference type="InterPro" id="IPR002016">
    <property type="entry name" value="Haem_peroxidase"/>
</dbReference>
<keyword evidence="10 17" id="KW-1015">Disulfide bond</keyword>
<comment type="function">
    <text evidence="18">Removal of H(2)O(2), oxidation of toxic reductants, biosynthesis and degradation of lignin, suberization, auxin catabolism, response to environmental stresses such as wounding, pathogen attack and oxidative stress.</text>
</comment>
<proteinExistence type="inferred from homology"/>
<evidence type="ECO:0000256" key="14">
    <source>
        <dbReference type="PIRSR" id="PIRSR600823-2"/>
    </source>
</evidence>
<feature type="active site" description="Proton acceptor" evidence="13">
    <location>
        <position position="64"/>
    </location>
</feature>
<keyword evidence="18" id="KW-0964">Secreted</keyword>
<dbReference type="AlphaFoldDB" id="A0A3S3P6C1"/>
<dbReference type="PROSITE" id="PS00435">
    <property type="entry name" value="PEROXIDASE_1"/>
    <property type="match status" value="1"/>
</dbReference>
<feature type="binding site" evidence="15">
    <location>
        <position position="248"/>
    </location>
    <ligand>
        <name>Ca(2+)</name>
        <dbReference type="ChEBI" id="CHEBI:29108"/>
        <label>2</label>
    </ligand>
</feature>
<feature type="binding site" evidence="15">
    <location>
        <position position="74"/>
    </location>
    <ligand>
        <name>Ca(2+)</name>
        <dbReference type="ChEBI" id="CHEBI:29108"/>
        <label>1</label>
    </ligand>
</feature>
<dbReference type="PROSITE" id="PS00436">
    <property type="entry name" value="PEROXIDASE_2"/>
    <property type="match status" value="1"/>
</dbReference>
<dbReference type="GO" id="GO:0140825">
    <property type="term" value="F:lactoperoxidase activity"/>
    <property type="evidence" value="ECO:0007669"/>
    <property type="project" value="UniProtKB-EC"/>
</dbReference>
<feature type="disulfide bond" evidence="17">
    <location>
        <begin position="198"/>
        <end position="230"/>
    </location>
</feature>
<feature type="binding site" evidence="15">
    <location>
        <position position="72"/>
    </location>
    <ligand>
        <name>Ca(2+)</name>
        <dbReference type="ChEBI" id="CHEBI:29108"/>
        <label>1</label>
    </ligand>
</feature>
<evidence type="ECO:0000256" key="10">
    <source>
        <dbReference type="ARBA" id="ARBA00023157"/>
    </source>
</evidence>
<keyword evidence="8 18" id="KW-0560">Oxidoreductase</keyword>
<evidence type="ECO:0000256" key="8">
    <source>
        <dbReference type="ARBA" id="ARBA00023002"/>
    </source>
</evidence>
<dbReference type="EMBL" id="QPKB01000010">
    <property type="protein sequence ID" value="RWR94411.1"/>
    <property type="molecule type" value="Genomic_DNA"/>
</dbReference>
<keyword evidence="21" id="KW-1185">Reference proteome</keyword>
<feature type="disulfide bond" evidence="17">
    <location>
        <begin position="119"/>
        <end position="321"/>
    </location>
</feature>
<evidence type="ECO:0000256" key="9">
    <source>
        <dbReference type="ARBA" id="ARBA00023004"/>
    </source>
</evidence>
<reference evidence="20 21" key="1">
    <citation type="journal article" date="2019" name="Nat. Plants">
        <title>Stout camphor tree genome fills gaps in understanding of flowering plant genome evolution.</title>
        <authorList>
            <person name="Chaw S.M."/>
            <person name="Liu Y.C."/>
            <person name="Wu Y.W."/>
            <person name="Wang H.Y."/>
            <person name="Lin C.I."/>
            <person name="Wu C.S."/>
            <person name="Ke H.M."/>
            <person name="Chang L.Y."/>
            <person name="Hsu C.Y."/>
            <person name="Yang H.T."/>
            <person name="Sudianto E."/>
            <person name="Hsu M.H."/>
            <person name="Wu K.P."/>
            <person name="Wang L.N."/>
            <person name="Leebens-Mack J.H."/>
            <person name="Tsai I.J."/>
        </authorList>
    </citation>
    <scope>NUCLEOTIDE SEQUENCE [LARGE SCALE GENOMIC DNA]</scope>
    <source>
        <strain evidence="21">cv. Chaw 1501</strain>
        <tissue evidence="20">Young leaves</tissue>
    </source>
</reference>
<dbReference type="InterPro" id="IPR033905">
    <property type="entry name" value="Secretory_peroxidase"/>
</dbReference>
<evidence type="ECO:0000256" key="6">
    <source>
        <dbReference type="ARBA" id="ARBA00022723"/>
    </source>
</evidence>
<dbReference type="PRINTS" id="PR00458">
    <property type="entry name" value="PEROXIDASE"/>
</dbReference>
<comment type="subcellular location">
    <subcellularLocation>
        <location evidence="18">Secreted</location>
    </subcellularLocation>
</comment>
<dbReference type="Pfam" id="PF00141">
    <property type="entry name" value="peroxidase"/>
    <property type="match status" value="1"/>
</dbReference>
<feature type="binding site" description="axial binding residue" evidence="15">
    <location>
        <position position="191"/>
    </location>
    <ligand>
        <name>heme b</name>
        <dbReference type="ChEBI" id="CHEBI:60344"/>
    </ligand>
    <ligandPart>
        <name>Fe</name>
        <dbReference type="ChEBI" id="CHEBI:18248"/>
    </ligandPart>
</feature>
<dbReference type="OrthoDB" id="2113341at2759"/>
<dbReference type="InterPro" id="IPR019793">
    <property type="entry name" value="Peroxidases_heam-ligand_BS"/>
</dbReference>
<accession>A0A3S3P6C1</accession>
<evidence type="ECO:0000256" key="11">
    <source>
        <dbReference type="ARBA" id="ARBA00023180"/>
    </source>
</evidence>
<protein>
    <recommendedName>
        <fullName evidence="3 18">Peroxidase</fullName>
        <ecNumber evidence="3 18">1.11.1.7</ecNumber>
    </recommendedName>
</protein>
<feature type="site" description="Transition state stabilizer" evidence="16">
    <location>
        <position position="60"/>
    </location>
</feature>
<dbReference type="InterPro" id="IPR019794">
    <property type="entry name" value="Peroxidases_AS"/>
</dbReference>
<evidence type="ECO:0000256" key="1">
    <source>
        <dbReference type="ARBA" id="ARBA00000189"/>
    </source>
</evidence>
<feature type="chain" id="PRO_5018378940" description="Peroxidase" evidence="18">
    <location>
        <begin position="23"/>
        <end position="344"/>
    </location>
</feature>
<evidence type="ECO:0000256" key="17">
    <source>
        <dbReference type="PIRSR" id="PIRSR600823-5"/>
    </source>
</evidence>
<feature type="binding site" evidence="15">
    <location>
        <position position="70"/>
    </location>
    <ligand>
        <name>Ca(2+)</name>
        <dbReference type="ChEBI" id="CHEBI:29108"/>
        <label>1</label>
    </ligand>
</feature>
<comment type="caution">
    <text evidence="20">The sequence shown here is derived from an EMBL/GenBank/DDBJ whole genome shotgun (WGS) entry which is preliminary data.</text>
</comment>
<organism evidence="20 21">
    <name type="scientific">Cinnamomum micranthum f. kanehirae</name>
    <dbReference type="NCBI Taxonomy" id="337451"/>
    <lineage>
        <taxon>Eukaryota</taxon>
        <taxon>Viridiplantae</taxon>
        <taxon>Streptophyta</taxon>
        <taxon>Embryophyta</taxon>
        <taxon>Tracheophyta</taxon>
        <taxon>Spermatophyta</taxon>
        <taxon>Magnoliopsida</taxon>
        <taxon>Magnoliidae</taxon>
        <taxon>Laurales</taxon>
        <taxon>Lauraceae</taxon>
        <taxon>Cinnamomum</taxon>
    </lineage>
</organism>
<sequence>MSTSTNSMLLMLLVASLAACDAALTVGFYNQTCPSAEQLVRQAVTNAFANNSGIAPGLIRMHFHDCFVRGCDGSVLIDSTTNNTAEKDSPANFPSLRGFEVIDAAKAAVEAQCPQTVSCADILAFAARDSAFLSGNISYQVPSGRRDGRISNATEATNNLPGPGFNATQLVDNFSAKNLTAEDMVTLSGAHSIGVSHCFAFVSRLYNASNTTGIDPTISSAYGQLLRLRCPFNVSANDSRTASLDIITPDVLDNRYYVGLTLNLGLLTSDHALTTNATLATMVNNNVNNGTAWAVKFALAMVKMGNIEVKEGTQGEIRTNCRVINSASSDSVIETLLGYDHASS</sequence>
<feature type="binding site" evidence="14">
    <location>
        <position position="161"/>
    </location>
    <ligand>
        <name>substrate</name>
    </ligand>
</feature>
<evidence type="ECO:0000256" key="12">
    <source>
        <dbReference type="ARBA" id="ARBA00023324"/>
    </source>
</evidence>
<feature type="binding site" evidence="15">
    <location>
        <position position="253"/>
    </location>
    <ligand>
        <name>Ca(2+)</name>
        <dbReference type="ChEBI" id="CHEBI:29108"/>
        <label>2</label>
    </ligand>
</feature>
<comment type="similarity">
    <text evidence="18">Belongs to the peroxidase family. Classical plant (class III) peroxidase subfamily.</text>
</comment>
<dbReference type="GO" id="GO:0006979">
    <property type="term" value="P:response to oxidative stress"/>
    <property type="evidence" value="ECO:0007669"/>
    <property type="project" value="UniProtKB-UniRule"/>
</dbReference>
<name>A0A3S3P6C1_9MAGN</name>
<dbReference type="STRING" id="337451.A0A3S3P6C1"/>
<evidence type="ECO:0000256" key="7">
    <source>
        <dbReference type="ARBA" id="ARBA00022837"/>
    </source>
</evidence>
<dbReference type="PANTHER" id="PTHR31517:SF84">
    <property type="entry name" value="PEROXIDASE"/>
    <property type="match status" value="1"/>
</dbReference>
<dbReference type="PANTHER" id="PTHR31517">
    <property type="match status" value="1"/>
</dbReference>
<keyword evidence="18" id="KW-0732">Signal</keyword>
<evidence type="ECO:0000256" key="2">
    <source>
        <dbReference type="ARBA" id="ARBA00006873"/>
    </source>
</evidence>
<dbReference type="FunFam" id="1.10.520.10:FF:000001">
    <property type="entry name" value="Peroxidase"/>
    <property type="match status" value="1"/>
</dbReference>
<evidence type="ECO:0000256" key="18">
    <source>
        <dbReference type="RuleBase" id="RU362060"/>
    </source>
</evidence>
<dbReference type="GO" id="GO:0020037">
    <property type="term" value="F:heme binding"/>
    <property type="evidence" value="ECO:0007669"/>
    <property type="project" value="UniProtKB-UniRule"/>
</dbReference>
<feature type="domain" description="Plant heme peroxidase family profile" evidence="19">
    <location>
        <begin position="23"/>
        <end position="325"/>
    </location>
</feature>
<dbReference type="Gene3D" id="1.10.420.10">
    <property type="entry name" value="Peroxidase, domain 2"/>
    <property type="match status" value="1"/>
</dbReference>
<feature type="binding site" evidence="15">
    <location>
        <position position="68"/>
    </location>
    <ligand>
        <name>Ca(2+)</name>
        <dbReference type="ChEBI" id="CHEBI:29108"/>
        <label>1</label>
    </ligand>
</feature>
<feature type="binding site" evidence="15">
    <location>
        <position position="245"/>
    </location>
    <ligand>
        <name>Ca(2+)</name>
        <dbReference type="ChEBI" id="CHEBI:29108"/>
        <label>2</label>
    </ligand>
</feature>
<dbReference type="SUPFAM" id="SSF48113">
    <property type="entry name" value="Heme-dependent peroxidases"/>
    <property type="match status" value="1"/>
</dbReference>
<keyword evidence="11" id="KW-0325">Glycoprotein</keyword>
<feature type="signal peptide" evidence="18">
    <location>
        <begin position="1"/>
        <end position="22"/>
    </location>
</feature>
<keyword evidence="12 18" id="KW-0376">Hydrogen peroxide</keyword>
<dbReference type="CDD" id="cd00693">
    <property type="entry name" value="secretory_peroxidase"/>
    <property type="match status" value="1"/>
</dbReference>
<feature type="binding site" evidence="15">
    <location>
        <position position="65"/>
    </location>
    <ligand>
        <name>Ca(2+)</name>
        <dbReference type="ChEBI" id="CHEBI:29108"/>
        <label>1</label>
    </ligand>
</feature>
<dbReference type="PROSITE" id="PS50873">
    <property type="entry name" value="PEROXIDASE_4"/>
    <property type="match status" value="1"/>
</dbReference>
<feature type="disulfide bond" evidence="17">
    <location>
        <begin position="66"/>
        <end position="71"/>
    </location>
</feature>
<evidence type="ECO:0000256" key="15">
    <source>
        <dbReference type="PIRSR" id="PIRSR600823-3"/>
    </source>
</evidence>
<dbReference type="EC" id="1.11.1.7" evidence="3 18"/>
<feature type="binding site" evidence="15">
    <location>
        <position position="86"/>
    </location>
    <ligand>
        <name>Ca(2+)</name>
        <dbReference type="ChEBI" id="CHEBI:29108"/>
        <label>1</label>
    </ligand>
</feature>
<dbReference type="Proteomes" id="UP000283530">
    <property type="component" value="Unassembled WGS sequence"/>
</dbReference>
<dbReference type="InterPro" id="IPR010255">
    <property type="entry name" value="Haem_peroxidase_sf"/>
</dbReference>
<dbReference type="FunFam" id="1.10.420.10:FF:000001">
    <property type="entry name" value="Peroxidase"/>
    <property type="match status" value="1"/>
</dbReference>
<dbReference type="GO" id="GO:0046872">
    <property type="term" value="F:metal ion binding"/>
    <property type="evidence" value="ECO:0007669"/>
    <property type="project" value="UniProtKB-UniRule"/>
</dbReference>
<comment type="catalytic activity">
    <reaction evidence="1 18">
        <text>2 a phenolic donor + H2O2 = 2 a phenolic radical donor + 2 H2O</text>
        <dbReference type="Rhea" id="RHEA:56136"/>
        <dbReference type="ChEBI" id="CHEBI:15377"/>
        <dbReference type="ChEBI" id="CHEBI:16240"/>
        <dbReference type="ChEBI" id="CHEBI:139520"/>
        <dbReference type="ChEBI" id="CHEBI:139521"/>
        <dbReference type="EC" id="1.11.1.7"/>
    </reaction>
</comment>
<evidence type="ECO:0000256" key="16">
    <source>
        <dbReference type="PIRSR" id="PIRSR600823-4"/>
    </source>
</evidence>
<feature type="disulfide bond" evidence="17">
    <location>
        <begin position="33"/>
        <end position="113"/>
    </location>
</feature>
<keyword evidence="5 18" id="KW-0349">Heme</keyword>
<gene>
    <name evidence="20" type="ORF">CKAN_02370100</name>
</gene>
<evidence type="ECO:0000256" key="3">
    <source>
        <dbReference type="ARBA" id="ARBA00012313"/>
    </source>
</evidence>
<comment type="cofactor">
    <cofactor evidence="15 18">
        <name>heme b</name>
        <dbReference type="ChEBI" id="CHEBI:60344"/>
    </cofactor>
    <text evidence="15 18">Binds 1 heme b (iron(II)-protoporphyrin IX) group per subunit.</text>
</comment>
<dbReference type="InterPro" id="IPR000823">
    <property type="entry name" value="Peroxidase_pln"/>
</dbReference>
<evidence type="ECO:0000256" key="4">
    <source>
        <dbReference type="ARBA" id="ARBA00022559"/>
    </source>
</evidence>
<keyword evidence="9 15" id="KW-0408">Iron</keyword>
<evidence type="ECO:0000259" key="19">
    <source>
        <dbReference type="PROSITE" id="PS50873"/>
    </source>
</evidence>
<keyword evidence="7 15" id="KW-0106">Calcium</keyword>
<dbReference type="GO" id="GO:0042744">
    <property type="term" value="P:hydrogen peroxide catabolic process"/>
    <property type="evidence" value="ECO:0007669"/>
    <property type="project" value="UniProtKB-KW"/>
</dbReference>
<dbReference type="GO" id="GO:0005576">
    <property type="term" value="C:extracellular region"/>
    <property type="evidence" value="ECO:0007669"/>
    <property type="project" value="UniProtKB-SubCell"/>
</dbReference>
<keyword evidence="6 15" id="KW-0479">Metal-binding</keyword>
<evidence type="ECO:0000313" key="20">
    <source>
        <dbReference type="EMBL" id="RWR94411.1"/>
    </source>
</evidence>
<evidence type="ECO:0000256" key="13">
    <source>
        <dbReference type="PIRSR" id="PIRSR600823-1"/>
    </source>
</evidence>
<evidence type="ECO:0000313" key="21">
    <source>
        <dbReference type="Proteomes" id="UP000283530"/>
    </source>
</evidence>
<dbReference type="Gene3D" id="1.10.520.10">
    <property type="match status" value="1"/>
</dbReference>
<evidence type="ECO:0000256" key="5">
    <source>
        <dbReference type="ARBA" id="ARBA00022617"/>
    </source>
</evidence>
<dbReference type="PRINTS" id="PR00461">
    <property type="entry name" value="PLPEROXIDASE"/>
</dbReference>
<keyword evidence="4 18" id="KW-0575">Peroxidase</keyword>
<comment type="similarity">
    <text evidence="2">Belongs to the peroxidase family. Ascorbate peroxidase subfamily.</text>
</comment>
<comment type="cofactor">
    <cofactor evidence="15 18">
        <name>Ca(2+)</name>
        <dbReference type="ChEBI" id="CHEBI:29108"/>
    </cofactor>
    <text evidence="15 18">Binds 2 calcium ions per subunit.</text>
</comment>